<dbReference type="Proteomes" id="UP000055035">
    <property type="component" value="Unassembled WGS sequence"/>
</dbReference>
<dbReference type="InterPro" id="IPR011032">
    <property type="entry name" value="GroES-like_sf"/>
</dbReference>
<proteinExistence type="inferred from homology"/>
<evidence type="ECO:0000256" key="1">
    <source>
        <dbReference type="ARBA" id="ARBA00006975"/>
    </source>
</evidence>
<dbReference type="InterPro" id="IPR018369">
    <property type="entry name" value="Chaprnonin_Cpn10_CS"/>
</dbReference>
<dbReference type="PROSITE" id="PS00681">
    <property type="entry name" value="CHAPERONINS_CPN10"/>
    <property type="match status" value="1"/>
</dbReference>
<dbReference type="NCBIfam" id="NF001527">
    <property type="entry name" value="PRK00364.1-2"/>
    <property type="match status" value="1"/>
</dbReference>
<dbReference type="Gene3D" id="2.30.33.40">
    <property type="entry name" value="GroES chaperonin"/>
    <property type="match status" value="1"/>
</dbReference>
<dbReference type="NCBIfam" id="NF001533">
    <property type="entry name" value="PRK00364.2-4"/>
    <property type="match status" value="1"/>
</dbReference>
<gene>
    <name evidence="3 5" type="primary">groES</name>
    <name evidence="3" type="synonym">groS</name>
    <name evidence="5" type="ORF">Ljor_0853</name>
</gene>
<sequence length="97" mass="10442">MKIRPLHDRVVVRRLAEERTTAGGIVIPDSATEKPMQGEVIAVGAGKVLDNGDVRALAVKIGDVVLFGKYSGTEVKVAGEELVVMREDDIMGVIEKK</sequence>
<organism evidence="5 6">
    <name type="scientific">Legionella jordanis</name>
    <dbReference type="NCBI Taxonomy" id="456"/>
    <lineage>
        <taxon>Bacteria</taxon>
        <taxon>Pseudomonadati</taxon>
        <taxon>Pseudomonadota</taxon>
        <taxon>Gammaproteobacteria</taxon>
        <taxon>Legionellales</taxon>
        <taxon>Legionellaceae</taxon>
        <taxon>Legionella</taxon>
    </lineage>
</organism>
<dbReference type="SMART" id="SM00883">
    <property type="entry name" value="Cpn10"/>
    <property type="match status" value="1"/>
</dbReference>
<evidence type="ECO:0000256" key="2">
    <source>
        <dbReference type="ARBA" id="ARBA00023186"/>
    </source>
</evidence>
<dbReference type="NCBIfam" id="NF001529">
    <property type="entry name" value="PRK00364.1-5"/>
    <property type="match status" value="1"/>
</dbReference>
<keyword evidence="3" id="KW-0963">Cytoplasm</keyword>
<dbReference type="InterPro" id="IPR020818">
    <property type="entry name" value="Chaperonin_GroES"/>
</dbReference>
<dbReference type="OrthoDB" id="9806791at2"/>
<dbReference type="InterPro" id="IPR037124">
    <property type="entry name" value="Chaperonin_GroES_sf"/>
</dbReference>
<evidence type="ECO:0000313" key="6">
    <source>
        <dbReference type="Proteomes" id="UP000055035"/>
    </source>
</evidence>
<evidence type="ECO:0000256" key="4">
    <source>
        <dbReference type="RuleBase" id="RU000535"/>
    </source>
</evidence>
<dbReference type="STRING" id="456.Ljor_0853"/>
<dbReference type="PANTHER" id="PTHR10772">
    <property type="entry name" value="10 KDA HEAT SHOCK PROTEIN"/>
    <property type="match status" value="1"/>
</dbReference>
<dbReference type="GO" id="GO:0051087">
    <property type="term" value="F:protein-folding chaperone binding"/>
    <property type="evidence" value="ECO:0007669"/>
    <property type="project" value="TreeGrafter"/>
</dbReference>
<comment type="function">
    <text evidence="3 4">Together with the chaperonin GroEL, plays an essential role in assisting protein folding. The GroEL-GroES system forms a nano-cage that allows encapsulation of the non-native substrate proteins and provides a physical environment optimized to promote and accelerate protein folding. GroES binds to the apical surface of the GroEL ring, thereby capping the opening of the GroEL channel.</text>
</comment>
<dbReference type="FunFam" id="2.30.33.40:FF:000001">
    <property type="entry name" value="10 kDa chaperonin"/>
    <property type="match status" value="1"/>
</dbReference>
<dbReference type="NCBIfam" id="NF001531">
    <property type="entry name" value="PRK00364.2-2"/>
    <property type="match status" value="1"/>
</dbReference>
<dbReference type="GO" id="GO:0051082">
    <property type="term" value="F:unfolded protein binding"/>
    <property type="evidence" value="ECO:0007669"/>
    <property type="project" value="TreeGrafter"/>
</dbReference>
<reference evidence="5 6" key="1">
    <citation type="submission" date="2015-11" db="EMBL/GenBank/DDBJ databases">
        <title>Genomic analysis of 38 Legionella species identifies large and diverse effector repertoires.</title>
        <authorList>
            <person name="Burstein D."/>
            <person name="Amaro F."/>
            <person name="Zusman T."/>
            <person name="Lifshitz Z."/>
            <person name="Cohen O."/>
            <person name="Gilbert J.A."/>
            <person name="Pupko T."/>
            <person name="Shuman H.A."/>
            <person name="Segal G."/>
        </authorList>
    </citation>
    <scope>NUCLEOTIDE SEQUENCE [LARGE SCALE GENOMIC DNA]</scope>
    <source>
        <strain evidence="5 6">BL-540</strain>
    </source>
</reference>
<dbReference type="HAMAP" id="MF_00580">
    <property type="entry name" value="CH10"/>
    <property type="match status" value="1"/>
</dbReference>
<keyword evidence="2 3" id="KW-0143">Chaperone</keyword>
<comment type="subunit">
    <text evidence="3">Heptamer of 7 subunits arranged in a ring. Interacts with the chaperonin GroEL.</text>
</comment>
<comment type="similarity">
    <text evidence="1 3 4">Belongs to the GroES chaperonin family.</text>
</comment>
<dbReference type="AlphaFoldDB" id="A0A0W0V8T1"/>
<dbReference type="Pfam" id="PF00166">
    <property type="entry name" value="Cpn10"/>
    <property type="match status" value="1"/>
</dbReference>
<comment type="subcellular location">
    <subcellularLocation>
        <location evidence="3">Cytoplasm</location>
    </subcellularLocation>
</comment>
<dbReference type="GO" id="GO:0005737">
    <property type="term" value="C:cytoplasm"/>
    <property type="evidence" value="ECO:0007669"/>
    <property type="project" value="UniProtKB-SubCell"/>
</dbReference>
<dbReference type="GO" id="GO:0044183">
    <property type="term" value="F:protein folding chaperone"/>
    <property type="evidence" value="ECO:0007669"/>
    <property type="project" value="InterPro"/>
</dbReference>
<evidence type="ECO:0000256" key="3">
    <source>
        <dbReference type="HAMAP-Rule" id="MF_00580"/>
    </source>
</evidence>
<dbReference type="PRINTS" id="PR00297">
    <property type="entry name" value="CHAPERONIN10"/>
</dbReference>
<accession>A0A0W0V8T1</accession>
<evidence type="ECO:0000313" key="5">
    <source>
        <dbReference type="EMBL" id="KTD16547.1"/>
    </source>
</evidence>
<dbReference type="PATRIC" id="fig|456.5.peg.906"/>
<dbReference type="GO" id="GO:0005524">
    <property type="term" value="F:ATP binding"/>
    <property type="evidence" value="ECO:0007669"/>
    <property type="project" value="InterPro"/>
</dbReference>
<protein>
    <recommendedName>
        <fullName evidence="3">Co-chaperonin GroES</fullName>
    </recommendedName>
    <alternativeName>
        <fullName evidence="3">10 kDa chaperonin</fullName>
    </alternativeName>
    <alternativeName>
        <fullName evidence="3">Chaperonin-10</fullName>
        <shortName evidence="3">Cpn10</shortName>
    </alternativeName>
</protein>
<comment type="caution">
    <text evidence="5">The sequence shown here is derived from an EMBL/GenBank/DDBJ whole genome shotgun (WGS) entry which is preliminary data.</text>
</comment>
<dbReference type="RefSeq" id="WP_058470389.1">
    <property type="nucleotide sequence ID" value="NZ_CAAAIC010000002.1"/>
</dbReference>
<dbReference type="CDD" id="cd00320">
    <property type="entry name" value="cpn10"/>
    <property type="match status" value="1"/>
</dbReference>
<dbReference type="PANTHER" id="PTHR10772:SF58">
    <property type="entry name" value="CO-CHAPERONIN GROES"/>
    <property type="match status" value="1"/>
</dbReference>
<dbReference type="SUPFAM" id="SSF50129">
    <property type="entry name" value="GroES-like"/>
    <property type="match status" value="1"/>
</dbReference>
<keyword evidence="6" id="KW-1185">Reference proteome</keyword>
<name>A0A0W0V8T1_9GAMM</name>
<dbReference type="EMBL" id="LNYJ01000011">
    <property type="protein sequence ID" value="KTD16547.1"/>
    <property type="molecule type" value="Genomic_DNA"/>
</dbReference>
<dbReference type="GO" id="GO:0046872">
    <property type="term" value="F:metal ion binding"/>
    <property type="evidence" value="ECO:0007669"/>
    <property type="project" value="TreeGrafter"/>
</dbReference>